<dbReference type="PROSITE" id="PS01124">
    <property type="entry name" value="HTH_ARAC_FAMILY_2"/>
    <property type="match status" value="1"/>
</dbReference>
<dbReference type="InterPro" id="IPR018060">
    <property type="entry name" value="HTH_AraC"/>
</dbReference>
<dbReference type="Proteomes" id="UP000823842">
    <property type="component" value="Unassembled WGS sequence"/>
</dbReference>
<dbReference type="GO" id="GO:0003700">
    <property type="term" value="F:DNA-binding transcription factor activity"/>
    <property type="evidence" value="ECO:0007669"/>
    <property type="project" value="InterPro"/>
</dbReference>
<dbReference type="Gene3D" id="1.10.10.60">
    <property type="entry name" value="Homeodomain-like"/>
    <property type="match status" value="2"/>
</dbReference>
<comment type="caution">
    <text evidence="5">The sequence shown here is derived from an EMBL/GenBank/DDBJ whole genome shotgun (WGS) entry which is preliminary data.</text>
</comment>
<gene>
    <name evidence="5" type="ORF">IAA06_08940</name>
</gene>
<name>A0A9D2RXI3_9FIRM</name>
<evidence type="ECO:0000256" key="2">
    <source>
        <dbReference type="ARBA" id="ARBA00023125"/>
    </source>
</evidence>
<evidence type="ECO:0000256" key="3">
    <source>
        <dbReference type="ARBA" id="ARBA00023163"/>
    </source>
</evidence>
<keyword evidence="2" id="KW-0238">DNA-binding</keyword>
<dbReference type="SMART" id="SM00342">
    <property type="entry name" value="HTH_ARAC"/>
    <property type="match status" value="1"/>
</dbReference>
<reference evidence="5" key="1">
    <citation type="journal article" date="2021" name="PeerJ">
        <title>Extensive microbial diversity within the chicken gut microbiome revealed by metagenomics and culture.</title>
        <authorList>
            <person name="Gilroy R."/>
            <person name="Ravi A."/>
            <person name="Getino M."/>
            <person name="Pursley I."/>
            <person name="Horton D.L."/>
            <person name="Alikhan N.F."/>
            <person name="Baker D."/>
            <person name="Gharbi K."/>
            <person name="Hall N."/>
            <person name="Watson M."/>
            <person name="Adriaenssens E.M."/>
            <person name="Foster-Nyarko E."/>
            <person name="Jarju S."/>
            <person name="Secka A."/>
            <person name="Antonio M."/>
            <person name="Oren A."/>
            <person name="Chaudhuri R.R."/>
            <person name="La Ragione R."/>
            <person name="Hildebrand F."/>
            <person name="Pallen M.J."/>
        </authorList>
    </citation>
    <scope>NUCLEOTIDE SEQUENCE</scope>
    <source>
        <strain evidence="5">ChiSjej1B19-5720</strain>
    </source>
</reference>
<dbReference type="GO" id="GO:0043565">
    <property type="term" value="F:sequence-specific DNA binding"/>
    <property type="evidence" value="ECO:0007669"/>
    <property type="project" value="InterPro"/>
</dbReference>
<dbReference type="EMBL" id="DWYZ01000166">
    <property type="protein sequence ID" value="HJB28905.1"/>
    <property type="molecule type" value="Genomic_DNA"/>
</dbReference>
<proteinExistence type="predicted"/>
<feature type="domain" description="HTH araC/xylS-type" evidence="4">
    <location>
        <begin position="282"/>
        <end position="380"/>
    </location>
</feature>
<reference evidence="5" key="2">
    <citation type="submission" date="2021-04" db="EMBL/GenBank/DDBJ databases">
        <authorList>
            <person name="Gilroy R."/>
        </authorList>
    </citation>
    <scope>NUCLEOTIDE SEQUENCE</scope>
    <source>
        <strain evidence="5">ChiSjej1B19-5720</strain>
    </source>
</reference>
<evidence type="ECO:0000259" key="4">
    <source>
        <dbReference type="PROSITE" id="PS01124"/>
    </source>
</evidence>
<evidence type="ECO:0000256" key="1">
    <source>
        <dbReference type="ARBA" id="ARBA00023015"/>
    </source>
</evidence>
<evidence type="ECO:0000313" key="6">
    <source>
        <dbReference type="Proteomes" id="UP000823842"/>
    </source>
</evidence>
<feature type="non-terminal residue" evidence="5">
    <location>
        <position position="380"/>
    </location>
</feature>
<dbReference type="PANTHER" id="PTHR43280:SF2">
    <property type="entry name" value="HTH-TYPE TRANSCRIPTIONAL REGULATOR EXSA"/>
    <property type="match status" value="1"/>
</dbReference>
<keyword evidence="1" id="KW-0805">Transcription regulation</keyword>
<evidence type="ECO:0000313" key="5">
    <source>
        <dbReference type="EMBL" id="HJB28905.1"/>
    </source>
</evidence>
<dbReference type="InterPro" id="IPR009057">
    <property type="entry name" value="Homeodomain-like_sf"/>
</dbReference>
<dbReference type="AlphaFoldDB" id="A0A9D2RXI3"/>
<keyword evidence="3" id="KW-0804">Transcription</keyword>
<dbReference type="SUPFAM" id="SSF46689">
    <property type="entry name" value="Homeodomain-like"/>
    <property type="match status" value="2"/>
</dbReference>
<dbReference type="Pfam" id="PF12833">
    <property type="entry name" value="HTH_18"/>
    <property type="match status" value="1"/>
</dbReference>
<organism evidence="5 6">
    <name type="scientific">Candidatus Blautia faecavium</name>
    <dbReference type="NCBI Taxonomy" id="2838487"/>
    <lineage>
        <taxon>Bacteria</taxon>
        <taxon>Bacillati</taxon>
        <taxon>Bacillota</taxon>
        <taxon>Clostridia</taxon>
        <taxon>Lachnospirales</taxon>
        <taxon>Lachnospiraceae</taxon>
        <taxon>Blautia</taxon>
    </lineage>
</organism>
<dbReference type="PANTHER" id="PTHR43280">
    <property type="entry name" value="ARAC-FAMILY TRANSCRIPTIONAL REGULATOR"/>
    <property type="match status" value="1"/>
</dbReference>
<protein>
    <submittedName>
        <fullName evidence="5">AraC family transcriptional regulator</fullName>
    </submittedName>
</protein>
<sequence>MAEKINLIEEKIKDKKEFLTRYFLLRYLYTGDKETLKDAETSDKEMWEKWRCAVLLETNWGFFDSAGDQVPLELEKELRRKFYYLNLNPRQSLLLFYDANSDYQLIAKQIRIILRRRYVQRFYLSISRRFQGWEPLPDILDQLEQRMEERFYYKENRVFFSEEEELNSVGKEVQDAHLVQLISEDISRKDTEQLRKHFGYLKEKYSKGSGFSAMYVKFVFSNVVQEIFNESQFADETRLEKEIDYLYSCNSLRQILAVTERLIEEYEDFLECSGSESRKEVEKAKKYIKDNYKKDVTPQLLAEEVSLPCGYLSFIFKRELGMSIHRYLHMQRMLQARELLRDTSADLENVSREVGFANPEYFYKSYWEYFGCEPKTAAFA</sequence>
<accession>A0A9D2RXI3</accession>